<feature type="transmembrane region" description="Helical" evidence="9">
    <location>
        <begin position="710"/>
        <end position="728"/>
    </location>
</feature>
<dbReference type="Pfam" id="PF07565">
    <property type="entry name" value="Band_3_cyto"/>
    <property type="match status" value="1"/>
</dbReference>
<dbReference type="InterPro" id="IPR013769">
    <property type="entry name" value="Band3_cytoplasmic_dom"/>
</dbReference>
<evidence type="ECO:0000256" key="3">
    <source>
        <dbReference type="ARBA" id="ARBA00022448"/>
    </source>
</evidence>
<organism evidence="13 14">
    <name type="scientific">Littorina saxatilis</name>
    <dbReference type="NCBI Taxonomy" id="31220"/>
    <lineage>
        <taxon>Eukaryota</taxon>
        <taxon>Metazoa</taxon>
        <taxon>Spiralia</taxon>
        <taxon>Lophotrochozoa</taxon>
        <taxon>Mollusca</taxon>
        <taxon>Gastropoda</taxon>
        <taxon>Caenogastropoda</taxon>
        <taxon>Littorinimorpha</taxon>
        <taxon>Littorinoidea</taxon>
        <taxon>Littorinidae</taxon>
        <taxon>Littorina</taxon>
    </lineage>
</organism>
<feature type="domain" description="Band 3 cytoplasmic" evidence="12">
    <location>
        <begin position="101"/>
        <end position="400"/>
    </location>
</feature>
<keyword evidence="3 9" id="KW-0813">Transport</keyword>
<dbReference type="GO" id="GO:0008510">
    <property type="term" value="F:sodium:bicarbonate symporter activity"/>
    <property type="evidence" value="ECO:0007669"/>
    <property type="project" value="TreeGrafter"/>
</dbReference>
<dbReference type="PRINTS" id="PR01232">
    <property type="entry name" value="NAHCO3TRSPRT"/>
</dbReference>
<evidence type="ECO:0000256" key="7">
    <source>
        <dbReference type="ARBA" id="ARBA00023065"/>
    </source>
</evidence>
<dbReference type="InterPro" id="IPR011531">
    <property type="entry name" value="HCO3_transpt-like_TM_dom"/>
</dbReference>
<dbReference type="GO" id="GO:0008509">
    <property type="term" value="F:monoatomic anion transmembrane transporter activity"/>
    <property type="evidence" value="ECO:0007669"/>
    <property type="project" value="InterPro"/>
</dbReference>
<dbReference type="SUPFAM" id="SSF55804">
    <property type="entry name" value="Phoshotransferase/anion transport protein"/>
    <property type="match status" value="1"/>
</dbReference>
<dbReference type="AlphaFoldDB" id="A0AAN9BWK7"/>
<keyword evidence="14" id="KW-1185">Reference proteome</keyword>
<dbReference type="Pfam" id="PF00955">
    <property type="entry name" value="HCO3_cotransp"/>
    <property type="match status" value="1"/>
</dbReference>
<evidence type="ECO:0000256" key="9">
    <source>
        <dbReference type="RuleBase" id="RU362035"/>
    </source>
</evidence>
<dbReference type="PANTHER" id="PTHR11453:SF36">
    <property type="entry name" value="ANION EXCHANGE PROTEIN"/>
    <property type="match status" value="1"/>
</dbReference>
<dbReference type="PANTHER" id="PTHR11453">
    <property type="entry name" value="ANION EXCHANGE PROTEIN"/>
    <property type="match status" value="1"/>
</dbReference>
<feature type="region of interest" description="Disordered" evidence="10">
    <location>
        <begin position="1"/>
        <end position="76"/>
    </location>
</feature>
<comment type="caution">
    <text evidence="13">The sequence shown here is derived from an EMBL/GenBank/DDBJ whole genome shotgun (WGS) entry which is preliminary data.</text>
</comment>
<evidence type="ECO:0000256" key="1">
    <source>
        <dbReference type="ARBA" id="ARBA00004554"/>
    </source>
</evidence>
<evidence type="ECO:0000256" key="4">
    <source>
        <dbReference type="ARBA" id="ARBA00022475"/>
    </source>
</evidence>
<feature type="transmembrane region" description="Helical" evidence="9">
    <location>
        <begin position="969"/>
        <end position="986"/>
    </location>
</feature>
<feature type="transmembrane region" description="Helical" evidence="9">
    <location>
        <begin position="797"/>
        <end position="816"/>
    </location>
</feature>
<dbReference type="FunFam" id="1.10.287.570:FF:000001">
    <property type="entry name" value="Anion exchange protein"/>
    <property type="match status" value="1"/>
</dbReference>
<evidence type="ECO:0000313" key="14">
    <source>
        <dbReference type="Proteomes" id="UP001374579"/>
    </source>
</evidence>
<feature type="region of interest" description="Disordered" evidence="10">
    <location>
        <begin position="397"/>
        <end position="438"/>
    </location>
</feature>
<feature type="transmembrane region" description="Helical" evidence="9">
    <location>
        <begin position="748"/>
        <end position="766"/>
    </location>
</feature>
<dbReference type="NCBIfam" id="TIGR00834">
    <property type="entry name" value="ae"/>
    <property type="match status" value="1"/>
</dbReference>
<evidence type="ECO:0000256" key="10">
    <source>
        <dbReference type="SAM" id="MobiDB-lite"/>
    </source>
</evidence>
<gene>
    <name evidence="13" type="ORF">V1264_011880</name>
</gene>
<dbReference type="PRINTS" id="PR01231">
    <property type="entry name" value="HCO3TRNSPORT"/>
</dbReference>
<feature type="compositionally biased region" description="Basic residues" evidence="10">
    <location>
        <begin position="36"/>
        <end position="53"/>
    </location>
</feature>
<dbReference type="GO" id="GO:0051453">
    <property type="term" value="P:regulation of intracellular pH"/>
    <property type="evidence" value="ECO:0007669"/>
    <property type="project" value="TreeGrafter"/>
</dbReference>
<dbReference type="InterPro" id="IPR003020">
    <property type="entry name" value="HCO3_transpt_euk"/>
</dbReference>
<keyword evidence="4" id="KW-1003">Cell membrane</keyword>
<dbReference type="Gene3D" id="1.10.287.570">
    <property type="entry name" value="Helical hairpin bin"/>
    <property type="match status" value="1"/>
</dbReference>
<evidence type="ECO:0000256" key="5">
    <source>
        <dbReference type="ARBA" id="ARBA00022692"/>
    </source>
</evidence>
<keyword evidence="8 9" id="KW-0472">Membrane</keyword>
<sequence>MDPVENTPLRDHGSRRELGESDIDADSHRATYIHLRLPKRPRRPRKGSGHSRKRNSEKSNVENITPASDQEPVYVPPASLTPSEQIQLLLGDADEGMTSQKIFCQMDVLHKLADAFQWRETARWVKYEEDVEEGGERWSKPHVASLSLHSLFELRSGLTMGAVLLDMDAHNISQVADLLMDHLVNKKLLEESLRAEVRAAFIAPHAFQHNKYRSGRRGSTPGGMDMGARRLSMKRTFSEIGRSLSIRRDSQANLKIQRNPNSQPNLEHLMNGDLPESASSNKLNTVFMRKIPENAEAANILIGELDSLRYQVVVFVRLCEARNIGELTEVPLPTRFLFFLLGPKGSHSKNVEIGRSMSTIMVDEVFREVAYKAKSRQDILAGVDEFLDQVTALPPGEWDPKIRIEPPQSVPSQEQRMAPPPQAGEEKEEEEEESHCDPTLVRSGRLFGGLITDIKRKLPWFASDFKDSLHIQCVASIIFLYLATLTPNVTFGGLLGQATDQYMGTMECIFTASVVGVLFALFAGQPLNILGSTGPMLVLEMILYRFCKDNELEFLPFRCWIGIWTAFILMIIVAFDLSALVRYITRFTEESFASLIAFIFIAEAFKKLYGILELAPVNNRPGEPLDYNCTCMSPNSSLPMNVTLDSLDNVTTTVTRVMTTMSTNYNFTGNDTSGNETMTNWALITRENCERMGGVLFGTGCGTPYYKSDVFFLSVILFFLTYVTASTLTNAKTSSFFPTFVRQSMSDFAVLIAIVLAVGLDALIGIPTPKLEVPEQFKPTRDDRGWVVNPWSEHNPWWLTIAAVVPALLAVILIFMDQQITAVIVNRKENKLKKGNGYHLDLFVVAICILICSFLGLPWYVAATVSALAHVMSLKKESECTAPGERPVFLGVREQRVTGLMVGLLSGLSVLFTSVLKCIPMAVLYGVFLYMGMAALKGMQFIDRILLIFKPAKYQPDTTYLRHVPIKRVHLFTAIQVVCLCVLWVIKSVKSVSIIFPIMVLGTCFVRKAMDYIFDQRELKWLDDLMPDASKKEKEDAHRLNDSSDKDSEEDQREKESLLGEESYTDRLMEVKIQHDKLGEGKFGQRFTRRASMDTDRVNISEELTRTAMWTQLKNNSAKPPVENESYRAEKRRRHKEKPNGVSAKSAAFYLQDDEDHEAKA</sequence>
<feature type="region of interest" description="Disordered" evidence="10">
    <location>
        <begin position="1112"/>
        <end position="1161"/>
    </location>
</feature>
<feature type="transmembrane region" description="Helical" evidence="9">
    <location>
        <begin position="474"/>
        <end position="496"/>
    </location>
</feature>
<feature type="compositionally biased region" description="Basic and acidic residues" evidence="10">
    <location>
        <begin position="8"/>
        <end position="29"/>
    </location>
</feature>
<feature type="transmembrane region" description="Helical" evidence="9">
    <location>
        <begin position="508"/>
        <end position="527"/>
    </location>
</feature>
<dbReference type="InterPro" id="IPR016152">
    <property type="entry name" value="PTrfase/Anion_transptr"/>
</dbReference>
<evidence type="ECO:0000259" key="12">
    <source>
        <dbReference type="Pfam" id="PF07565"/>
    </source>
</evidence>
<evidence type="ECO:0000313" key="13">
    <source>
        <dbReference type="EMBL" id="KAK7112419.1"/>
    </source>
</evidence>
<name>A0AAN9BWK7_9CAEN</name>
<comment type="similarity">
    <text evidence="2 9">Belongs to the anion exchanger (TC 2.A.31) family.</text>
</comment>
<feature type="domain" description="Bicarbonate transporter-like transmembrane" evidence="11">
    <location>
        <begin position="445"/>
        <end position="1027"/>
    </location>
</feature>
<feature type="transmembrane region" description="Helical" evidence="9">
    <location>
        <begin position="910"/>
        <end position="936"/>
    </location>
</feature>
<feature type="transmembrane region" description="Helical" evidence="9">
    <location>
        <begin position="592"/>
        <end position="612"/>
    </location>
</feature>
<dbReference type="EMBL" id="JBAMIC010000002">
    <property type="protein sequence ID" value="KAK7112419.1"/>
    <property type="molecule type" value="Genomic_DNA"/>
</dbReference>
<proteinExistence type="inferred from homology"/>
<dbReference type="InterPro" id="IPR003024">
    <property type="entry name" value="Na/HCO3_transpt"/>
</dbReference>
<feature type="transmembrane region" description="Helical" evidence="9">
    <location>
        <begin position="837"/>
        <end position="861"/>
    </location>
</feature>
<dbReference type="Gene3D" id="3.40.930.10">
    <property type="entry name" value="Mannitol-specific EII, Chain A"/>
    <property type="match status" value="1"/>
</dbReference>
<feature type="compositionally biased region" description="Acidic residues" evidence="10">
    <location>
        <begin position="1152"/>
        <end position="1161"/>
    </location>
</feature>
<feature type="transmembrane region" description="Helical" evidence="9">
    <location>
        <begin position="561"/>
        <end position="580"/>
    </location>
</feature>
<comment type="subcellular location">
    <subcellularLocation>
        <location evidence="1">Basolateral cell membrane</location>
        <topology evidence="1">Multi-pass membrane protein</topology>
    </subcellularLocation>
    <subcellularLocation>
        <location evidence="9">Membrane</location>
        <topology evidence="9">Multi-pass membrane protein</topology>
    </subcellularLocation>
</comment>
<evidence type="ECO:0000259" key="11">
    <source>
        <dbReference type="Pfam" id="PF00955"/>
    </source>
</evidence>
<protein>
    <recommendedName>
        <fullName evidence="9">Anion exchange protein</fullName>
    </recommendedName>
</protein>
<feature type="region of interest" description="Disordered" evidence="10">
    <location>
        <begin position="1032"/>
        <end position="1059"/>
    </location>
</feature>
<evidence type="ECO:0000256" key="8">
    <source>
        <dbReference type="ARBA" id="ARBA00023136"/>
    </source>
</evidence>
<dbReference type="Proteomes" id="UP001374579">
    <property type="component" value="Unassembled WGS sequence"/>
</dbReference>
<keyword evidence="6 9" id="KW-1133">Transmembrane helix</keyword>
<keyword evidence="7 9" id="KW-0406">Ion transport</keyword>
<reference evidence="13 14" key="1">
    <citation type="submission" date="2024-02" db="EMBL/GenBank/DDBJ databases">
        <title>Chromosome-scale genome assembly of the rough periwinkle Littorina saxatilis.</title>
        <authorList>
            <person name="De Jode A."/>
            <person name="Faria R."/>
            <person name="Formenti G."/>
            <person name="Sims Y."/>
            <person name="Smith T.P."/>
            <person name="Tracey A."/>
            <person name="Wood J.M.D."/>
            <person name="Zagrodzka Z.B."/>
            <person name="Johannesson K."/>
            <person name="Butlin R.K."/>
            <person name="Leder E.H."/>
        </authorList>
    </citation>
    <scope>NUCLEOTIDE SEQUENCE [LARGE SCALE GENOMIC DNA]</scope>
    <source>
        <strain evidence="13">Snail1</strain>
        <tissue evidence="13">Muscle</tissue>
    </source>
</reference>
<keyword evidence="5 9" id="KW-0812">Transmembrane</keyword>
<evidence type="ECO:0000256" key="2">
    <source>
        <dbReference type="ARBA" id="ARBA00010993"/>
    </source>
</evidence>
<evidence type="ECO:0000256" key="6">
    <source>
        <dbReference type="ARBA" id="ARBA00022989"/>
    </source>
</evidence>
<dbReference type="GO" id="GO:0016323">
    <property type="term" value="C:basolateral plasma membrane"/>
    <property type="evidence" value="ECO:0007669"/>
    <property type="project" value="UniProtKB-SubCell"/>
</dbReference>
<accession>A0AAN9BWK7</accession>
<dbReference type="GO" id="GO:0005452">
    <property type="term" value="F:solute:inorganic anion antiporter activity"/>
    <property type="evidence" value="ECO:0007669"/>
    <property type="project" value="InterPro"/>
</dbReference>